<dbReference type="AlphaFoldDB" id="A0A9W8MV00"/>
<dbReference type="PROSITE" id="PS50172">
    <property type="entry name" value="BRCT"/>
    <property type="match status" value="2"/>
</dbReference>
<organism evidence="3 4">
    <name type="scientific">Agrocybe chaxingu</name>
    <dbReference type="NCBI Taxonomy" id="84603"/>
    <lineage>
        <taxon>Eukaryota</taxon>
        <taxon>Fungi</taxon>
        <taxon>Dikarya</taxon>
        <taxon>Basidiomycota</taxon>
        <taxon>Agaricomycotina</taxon>
        <taxon>Agaricomycetes</taxon>
        <taxon>Agaricomycetidae</taxon>
        <taxon>Agaricales</taxon>
        <taxon>Agaricineae</taxon>
        <taxon>Strophariaceae</taxon>
        <taxon>Agrocybe</taxon>
    </lineage>
</organism>
<feature type="compositionally biased region" description="Basic and acidic residues" evidence="1">
    <location>
        <begin position="141"/>
        <end position="151"/>
    </location>
</feature>
<evidence type="ECO:0000313" key="4">
    <source>
        <dbReference type="Proteomes" id="UP001148786"/>
    </source>
</evidence>
<feature type="region of interest" description="Disordered" evidence="1">
    <location>
        <begin position="667"/>
        <end position="692"/>
    </location>
</feature>
<feature type="compositionally biased region" description="Polar residues" evidence="1">
    <location>
        <begin position="152"/>
        <end position="166"/>
    </location>
</feature>
<evidence type="ECO:0000313" key="3">
    <source>
        <dbReference type="EMBL" id="KAJ3507859.1"/>
    </source>
</evidence>
<feature type="region of interest" description="Disordered" evidence="1">
    <location>
        <begin position="103"/>
        <end position="197"/>
    </location>
</feature>
<protein>
    <recommendedName>
        <fullName evidence="2">BRCT domain-containing protein</fullName>
    </recommendedName>
</protein>
<evidence type="ECO:0000256" key="1">
    <source>
        <dbReference type="SAM" id="MobiDB-lite"/>
    </source>
</evidence>
<comment type="caution">
    <text evidence="3">The sequence shown here is derived from an EMBL/GenBank/DDBJ whole genome shotgun (WGS) entry which is preliminary data.</text>
</comment>
<feature type="compositionally biased region" description="Basic and acidic residues" evidence="1">
    <location>
        <begin position="497"/>
        <end position="524"/>
    </location>
</feature>
<feature type="domain" description="BRCT" evidence="2">
    <location>
        <begin position="24"/>
        <end position="102"/>
    </location>
</feature>
<gene>
    <name evidence="3" type="ORF">NLJ89_g6068</name>
</gene>
<keyword evidence="4" id="KW-1185">Reference proteome</keyword>
<dbReference type="EMBL" id="JANKHO010000618">
    <property type="protein sequence ID" value="KAJ3507859.1"/>
    <property type="molecule type" value="Genomic_DNA"/>
</dbReference>
<feature type="region of interest" description="Disordered" evidence="1">
    <location>
        <begin position="489"/>
        <end position="586"/>
    </location>
</feature>
<feature type="compositionally biased region" description="Low complexity" evidence="1">
    <location>
        <begin position="310"/>
        <end position="325"/>
    </location>
</feature>
<accession>A0A9W8MV00</accession>
<dbReference type="InterPro" id="IPR001357">
    <property type="entry name" value="BRCT_dom"/>
</dbReference>
<reference evidence="3" key="1">
    <citation type="submission" date="2022-07" db="EMBL/GenBank/DDBJ databases">
        <title>Genome Sequence of Agrocybe chaxingu.</title>
        <authorList>
            <person name="Buettner E."/>
        </authorList>
    </citation>
    <scope>NUCLEOTIDE SEQUENCE</scope>
    <source>
        <strain evidence="3">MP-N11</strain>
    </source>
</reference>
<sequence>MESIPPSQPVQTRNTTLFSNADGSAIRLFADLWGIPHRAKLAKTFKNHGGVISADPRDAQIILVDSQTAEGRQLIRDWGADTNKTILEYTWVRKSVEAGKPLLGDEQWGDCLTHDDGQPIGSAADAEDEGEVVNPLPTPRDTPDEPPRHTEPSSSMSTLQNGSTSMMPPPNPVPSTNQRPAATTATPPPPTQIPVGASSVNGINPYVQMQYPMQMGAMANVLPSQMSQMPPVQQQMFAALMAGQAGFPFQPQFTSAQPPNNAFSIAFMDTLKMNVMGPWAGTQMPTGPQMRHAPAEEPSQMQQTSLPYPSTASESSTMRSSTTDTMAEASPILDLESAMSRQGKRPSNAYTSIKGKAKERSTPVIPQRKDSHHFSPLYDFDKEPSSSEKLFTWRGRALCFYVQIDLFNRSATVNPIKKNGGTIVASQEAADYVILYGASKNQKSFNELLKASQVAGKVALQAKFVHDCVEQYRLLDPTLYLYGPMTRDVSEDEDDAEARTKEEKRLKKNEKQNERRQKMREQQSHAKPASQVSKPTSSKPASSASSSTKVPGPKPSQKKRTSSGKRAVPVGPRPPTPPPEHTRQPRASGFRFAPVEDEYALHYAKVLLDHDHTTSMNAVATALHKQMPHHSLASWRTHFQSSFTAQFDQMRKRAGIAYRKYLGQKESEPPVASTSAAPDVEVLPPPSDIQDSYSQTQEYQEDLLEDDIQAVVRFFVEGNDDDKTKAENEVWARLEEKTRCKTASRWEEFYQHHYDEVLRRYQEAATNPES</sequence>
<name>A0A9W8MV00_9AGAR</name>
<feature type="compositionally biased region" description="Basic and acidic residues" evidence="1">
    <location>
        <begin position="356"/>
        <end position="377"/>
    </location>
</feature>
<dbReference type="InterPro" id="IPR036420">
    <property type="entry name" value="BRCT_dom_sf"/>
</dbReference>
<feature type="compositionally biased region" description="Low complexity" evidence="1">
    <location>
        <begin position="533"/>
        <end position="548"/>
    </location>
</feature>
<dbReference type="OrthoDB" id="426865at2759"/>
<dbReference type="SUPFAM" id="SSF52113">
    <property type="entry name" value="BRCT domain"/>
    <property type="match status" value="1"/>
</dbReference>
<dbReference type="Pfam" id="PF16589">
    <property type="entry name" value="BRCT_2"/>
    <property type="match status" value="1"/>
</dbReference>
<feature type="region of interest" description="Disordered" evidence="1">
    <location>
        <begin position="280"/>
        <end position="377"/>
    </location>
</feature>
<dbReference type="Proteomes" id="UP001148786">
    <property type="component" value="Unassembled WGS sequence"/>
</dbReference>
<feature type="domain" description="BRCT" evidence="2">
    <location>
        <begin position="416"/>
        <end position="482"/>
    </location>
</feature>
<evidence type="ECO:0000259" key="2">
    <source>
        <dbReference type="PROSITE" id="PS50172"/>
    </source>
</evidence>
<feature type="compositionally biased region" description="Polar residues" evidence="1">
    <location>
        <begin position="299"/>
        <end position="308"/>
    </location>
</feature>
<proteinExistence type="predicted"/>